<accession>A0ABN3RWN7</accession>
<sequence length="76" mass="8454">MPDPCLDGAIGMTVGQGGFTGQSSAYEVDQELLDAQPILRQTVTIRDAYPDPISYLPDRQRRRGRPAQHRLTVVWA</sequence>
<protein>
    <submittedName>
        <fullName evidence="1">Uncharacterized protein</fullName>
    </submittedName>
</protein>
<dbReference type="EMBL" id="BAAASJ010000122">
    <property type="protein sequence ID" value="GAA2662652.1"/>
    <property type="molecule type" value="Genomic_DNA"/>
</dbReference>
<proteinExistence type="predicted"/>
<comment type="caution">
    <text evidence="1">The sequence shown here is derived from an EMBL/GenBank/DDBJ whole genome shotgun (WGS) entry which is preliminary data.</text>
</comment>
<gene>
    <name evidence="1" type="ORF">GCM10010307_81910</name>
</gene>
<organism evidence="1 2">
    <name type="scientific">Streptomyces vastus</name>
    <dbReference type="NCBI Taxonomy" id="285451"/>
    <lineage>
        <taxon>Bacteria</taxon>
        <taxon>Bacillati</taxon>
        <taxon>Actinomycetota</taxon>
        <taxon>Actinomycetes</taxon>
        <taxon>Kitasatosporales</taxon>
        <taxon>Streptomycetaceae</taxon>
        <taxon>Streptomyces</taxon>
    </lineage>
</organism>
<name>A0ABN3RWN7_9ACTN</name>
<evidence type="ECO:0000313" key="1">
    <source>
        <dbReference type="EMBL" id="GAA2662652.1"/>
    </source>
</evidence>
<keyword evidence="2" id="KW-1185">Reference proteome</keyword>
<reference evidence="1 2" key="1">
    <citation type="journal article" date="2019" name="Int. J. Syst. Evol. Microbiol.">
        <title>The Global Catalogue of Microorganisms (GCM) 10K type strain sequencing project: providing services to taxonomists for standard genome sequencing and annotation.</title>
        <authorList>
            <consortium name="The Broad Institute Genomics Platform"/>
            <consortium name="The Broad Institute Genome Sequencing Center for Infectious Disease"/>
            <person name="Wu L."/>
            <person name="Ma J."/>
        </authorList>
    </citation>
    <scope>NUCLEOTIDE SEQUENCE [LARGE SCALE GENOMIC DNA]</scope>
    <source>
        <strain evidence="1 2">JCM 4524</strain>
    </source>
</reference>
<evidence type="ECO:0000313" key="2">
    <source>
        <dbReference type="Proteomes" id="UP001500151"/>
    </source>
</evidence>
<dbReference type="Proteomes" id="UP001500151">
    <property type="component" value="Unassembled WGS sequence"/>
</dbReference>